<dbReference type="Proteomes" id="UP000253370">
    <property type="component" value="Unassembled WGS sequence"/>
</dbReference>
<dbReference type="InterPro" id="IPR004481">
    <property type="entry name" value="K/Na/Ca-exchanger"/>
</dbReference>
<sequence length="313" mass="30787">MENWALVAGGLVLLLGGGEMLVRGAVAAAVRLGVSPLMIGLTLVGFGTSTPELVASLRAALDGAPAVALGNVVGSNIANVLLILGVAALLSPMIVERRSFARDGAVLVAASLLLTGLVLADGFGAATGAALLLLVLGYTWFVWKTDSAAGAALAGEVPDRPALGLGAGLSVAAAGITGVVIGAGLLVDGAVALARAAGLSEAVIGLTLVAVGTSLPELVTSIVAALKRQGAVAFGNVIGSNIFNVLGILGVTALAAPLPVPAEIARLDIWVMLGAAVALTLFAVTGWRLSRCEGAALLAAYAVYLGVLVLPAI</sequence>
<organism evidence="7 8">
    <name type="scientific">Rhodosalinus halophilus</name>
    <dbReference type="NCBI Taxonomy" id="2259333"/>
    <lineage>
        <taxon>Bacteria</taxon>
        <taxon>Pseudomonadati</taxon>
        <taxon>Pseudomonadota</taxon>
        <taxon>Alphaproteobacteria</taxon>
        <taxon>Rhodobacterales</taxon>
        <taxon>Paracoccaceae</taxon>
        <taxon>Rhodosalinus</taxon>
    </lineage>
</organism>
<name>A0A365U932_9RHOB</name>
<feature type="transmembrane region" description="Helical" evidence="5">
    <location>
        <begin position="202"/>
        <end position="226"/>
    </location>
</feature>
<evidence type="ECO:0000313" key="8">
    <source>
        <dbReference type="Proteomes" id="UP000253370"/>
    </source>
</evidence>
<keyword evidence="4 5" id="KW-0472">Membrane</keyword>
<dbReference type="EMBL" id="QNTQ01000006">
    <property type="protein sequence ID" value="RBI85464.1"/>
    <property type="molecule type" value="Genomic_DNA"/>
</dbReference>
<dbReference type="InterPro" id="IPR004837">
    <property type="entry name" value="NaCa_Exmemb"/>
</dbReference>
<dbReference type="NCBIfam" id="TIGR00367">
    <property type="entry name" value="calcium/sodium antiporter"/>
    <property type="match status" value="1"/>
</dbReference>
<comment type="subcellular location">
    <subcellularLocation>
        <location evidence="1">Membrane</location>
        <topology evidence="1">Multi-pass membrane protein</topology>
    </subcellularLocation>
</comment>
<dbReference type="Pfam" id="PF01699">
    <property type="entry name" value="Na_Ca_ex"/>
    <property type="match status" value="2"/>
</dbReference>
<dbReference type="PANTHER" id="PTHR10846:SF8">
    <property type="entry name" value="INNER MEMBRANE PROTEIN YRBG"/>
    <property type="match status" value="1"/>
</dbReference>
<keyword evidence="2 5" id="KW-0812">Transmembrane</keyword>
<dbReference type="OrthoDB" id="9794225at2"/>
<comment type="caution">
    <text evidence="7">The sequence shown here is derived from an EMBL/GenBank/DDBJ whole genome shotgun (WGS) entry which is preliminary data.</text>
</comment>
<dbReference type="RefSeq" id="WP_113288723.1">
    <property type="nucleotide sequence ID" value="NZ_QNTQ01000006.1"/>
</dbReference>
<keyword evidence="8" id="KW-1185">Reference proteome</keyword>
<dbReference type="InterPro" id="IPR044880">
    <property type="entry name" value="NCX_ion-bd_dom_sf"/>
</dbReference>
<feature type="transmembrane region" description="Helical" evidence="5">
    <location>
        <begin position="77"/>
        <end position="95"/>
    </location>
</feature>
<dbReference type="Gene3D" id="1.20.1420.30">
    <property type="entry name" value="NCX, central ion-binding region"/>
    <property type="match status" value="1"/>
</dbReference>
<feature type="transmembrane region" description="Helical" evidence="5">
    <location>
        <begin position="125"/>
        <end position="143"/>
    </location>
</feature>
<dbReference type="GO" id="GO:0005262">
    <property type="term" value="F:calcium channel activity"/>
    <property type="evidence" value="ECO:0007669"/>
    <property type="project" value="TreeGrafter"/>
</dbReference>
<evidence type="ECO:0000256" key="5">
    <source>
        <dbReference type="SAM" id="Phobius"/>
    </source>
</evidence>
<dbReference type="AlphaFoldDB" id="A0A365U932"/>
<feature type="transmembrane region" description="Helical" evidence="5">
    <location>
        <begin position="238"/>
        <end position="257"/>
    </location>
</feature>
<feature type="domain" description="Sodium/calcium exchanger membrane region" evidence="6">
    <location>
        <begin position="4"/>
        <end position="143"/>
    </location>
</feature>
<dbReference type="GO" id="GO:0005886">
    <property type="term" value="C:plasma membrane"/>
    <property type="evidence" value="ECO:0007669"/>
    <property type="project" value="TreeGrafter"/>
</dbReference>
<feature type="transmembrane region" description="Helical" evidence="5">
    <location>
        <begin position="294"/>
        <end position="312"/>
    </location>
</feature>
<protein>
    <submittedName>
        <fullName evidence="7">Sodium:calcium antiporter</fullName>
    </submittedName>
</protein>
<evidence type="ECO:0000313" key="7">
    <source>
        <dbReference type="EMBL" id="RBI85464.1"/>
    </source>
</evidence>
<gene>
    <name evidence="7" type="ORF">DRV85_06885</name>
</gene>
<proteinExistence type="predicted"/>
<reference evidence="7 8" key="1">
    <citation type="submission" date="2018-07" db="EMBL/GenBank/DDBJ databases">
        <title>Rhodosalinus sp. strain E84T genomic sequence and assembly.</title>
        <authorList>
            <person name="Liu Z.-W."/>
            <person name="Lu D.-C."/>
        </authorList>
    </citation>
    <scope>NUCLEOTIDE SEQUENCE [LARGE SCALE GENOMIC DNA]</scope>
    <source>
        <strain evidence="7 8">E84</strain>
    </source>
</reference>
<feature type="transmembrane region" description="Helical" evidence="5">
    <location>
        <begin position="100"/>
        <end position="119"/>
    </location>
</feature>
<feature type="domain" description="Sodium/calcium exchanger membrane region" evidence="6">
    <location>
        <begin position="171"/>
        <end position="308"/>
    </location>
</feature>
<evidence type="ECO:0000256" key="2">
    <source>
        <dbReference type="ARBA" id="ARBA00022692"/>
    </source>
</evidence>
<evidence type="ECO:0000256" key="3">
    <source>
        <dbReference type="ARBA" id="ARBA00022989"/>
    </source>
</evidence>
<evidence type="ECO:0000256" key="4">
    <source>
        <dbReference type="ARBA" id="ARBA00023136"/>
    </source>
</evidence>
<dbReference type="GO" id="GO:0008273">
    <property type="term" value="F:calcium, potassium:sodium antiporter activity"/>
    <property type="evidence" value="ECO:0007669"/>
    <property type="project" value="TreeGrafter"/>
</dbReference>
<feature type="transmembrane region" description="Helical" evidence="5">
    <location>
        <begin position="163"/>
        <end position="187"/>
    </location>
</feature>
<accession>A0A365U932</accession>
<keyword evidence="3 5" id="KW-1133">Transmembrane helix</keyword>
<dbReference type="GO" id="GO:0006874">
    <property type="term" value="P:intracellular calcium ion homeostasis"/>
    <property type="evidence" value="ECO:0007669"/>
    <property type="project" value="TreeGrafter"/>
</dbReference>
<feature type="transmembrane region" description="Helical" evidence="5">
    <location>
        <begin position="269"/>
        <end position="287"/>
    </location>
</feature>
<evidence type="ECO:0000259" key="6">
    <source>
        <dbReference type="Pfam" id="PF01699"/>
    </source>
</evidence>
<evidence type="ECO:0000256" key="1">
    <source>
        <dbReference type="ARBA" id="ARBA00004141"/>
    </source>
</evidence>
<dbReference type="PANTHER" id="PTHR10846">
    <property type="entry name" value="SODIUM/POTASSIUM/CALCIUM EXCHANGER"/>
    <property type="match status" value="1"/>
</dbReference>